<proteinExistence type="predicted"/>
<dbReference type="EMBL" id="CM023482">
    <property type="protein sequence ID" value="KAH6939867.1"/>
    <property type="molecule type" value="Genomic_DNA"/>
</dbReference>
<dbReference type="Proteomes" id="UP000821845">
    <property type="component" value="Chromosome 2"/>
</dbReference>
<gene>
    <name evidence="1" type="ORF">HPB50_021913</name>
</gene>
<organism evidence="1 2">
    <name type="scientific">Hyalomma asiaticum</name>
    <name type="common">Tick</name>
    <dbReference type="NCBI Taxonomy" id="266040"/>
    <lineage>
        <taxon>Eukaryota</taxon>
        <taxon>Metazoa</taxon>
        <taxon>Ecdysozoa</taxon>
        <taxon>Arthropoda</taxon>
        <taxon>Chelicerata</taxon>
        <taxon>Arachnida</taxon>
        <taxon>Acari</taxon>
        <taxon>Parasitiformes</taxon>
        <taxon>Ixodida</taxon>
        <taxon>Ixodoidea</taxon>
        <taxon>Ixodidae</taxon>
        <taxon>Hyalomminae</taxon>
        <taxon>Hyalomma</taxon>
    </lineage>
</organism>
<evidence type="ECO:0000313" key="1">
    <source>
        <dbReference type="EMBL" id="KAH6939867.1"/>
    </source>
</evidence>
<accession>A0ACB7T0M7</accession>
<sequence>MRRAASAPVVRLALCGCESGGYRIAPRRLSPRCEIASAPRRRVAITRSSTVDALVPRGVWRCLRGRRVSSLQMAAAVLPGPRLGHLKGGPTLPPEEPSPTVGVLGSRSLFVHLLLLHFQRFGRLFKIDCI</sequence>
<keyword evidence="2" id="KW-1185">Reference proteome</keyword>
<comment type="caution">
    <text evidence="1">The sequence shown here is derived from an EMBL/GenBank/DDBJ whole genome shotgun (WGS) entry which is preliminary data.</text>
</comment>
<name>A0ACB7T0M7_HYAAI</name>
<evidence type="ECO:0000313" key="2">
    <source>
        <dbReference type="Proteomes" id="UP000821845"/>
    </source>
</evidence>
<reference evidence="1" key="1">
    <citation type="submission" date="2020-05" db="EMBL/GenBank/DDBJ databases">
        <title>Large-scale comparative analyses of tick genomes elucidate their genetic diversity and vector capacities.</title>
        <authorList>
            <person name="Jia N."/>
            <person name="Wang J."/>
            <person name="Shi W."/>
            <person name="Du L."/>
            <person name="Sun Y."/>
            <person name="Zhan W."/>
            <person name="Jiang J."/>
            <person name="Wang Q."/>
            <person name="Zhang B."/>
            <person name="Ji P."/>
            <person name="Sakyi L.B."/>
            <person name="Cui X."/>
            <person name="Yuan T."/>
            <person name="Jiang B."/>
            <person name="Yang W."/>
            <person name="Lam T.T.-Y."/>
            <person name="Chang Q."/>
            <person name="Ding S."/>
            <person name="Wang X."/>
            <person name="Zhu J."/>
            <person name="Ruan X."/>
            <person name="Zhao L."/>
            <person name="Wei J."/>
            <person name="Que T."/>
            <person name="Du C."/>
            <person name="Cheng J."/>
            <person name="Dai P."/>
            <person name="Han X."/>
            <person name="Huang E."/>
            <person name="Gao Y."/>
            <person name="Liu J."/>
            <person name="Shao H."/>
            <person name="Ye R."/>
            <person name="Li L."/>
            <person name="Wei W."/>
            <person name="Wang X."/>
            <person name="Wang C."/>
            <person name="Yang T."/>
            <person name="Huo Q."/>
            <person name="Li W."/>
            <person name="Guo W."/>
            <person name="Chen H."/>
            <person name="Zhou L."/>
            <person name="Ni X."/>
            <person name="Tian J."/>
            <person name="Zhou Y."/>
            <person name="Sheng Y."/>
            <person name="Liu T."/>
            <person name="Pan Y."/>
            <person name="Xia L."/>
            <person name="Li J."/>
            <person name="Zhao F."/>
            <person name="Cao W."/>
        </authorList>
    </citation>
    <scope>NUCLEOTIDE SEQUENCE</scope>
    <source>
        <strain evidence="1">Hyas-2018</strain>
    </source>
</reference>
<protein>
    <submittedName>
        <fullName evidence="1">Uncharacterized protein</fullName>
    </submittedName>
</protein>